<dbReference type="InterPro" id="IPR025608">
    <property type="entry name" value="TcpE"/>
</dbReference>
<name>A0ABW4JKK3_9BACL</name>
<organism evidence="2 3">
    <name type="scientific">Alicyclobacillus fodiniaquatilis</name>
    <dbReference type="NCBI Taxonomy" id="1661150"/>
    <lineage>
        <taxon>Bacteria</taxon>
        <taxon>Bacillati</taxon>
        <taxon>Bacillota</taxon>
        <taxon>Bacilli</taxon>
        <taxon>Bacillales</taxon>
        <taxon>Alicyclobacillaceae</taxon>
        <taxon>Alicyclobacillus</taxon>
    </lineage>
</organism>
<keyword evidence="3" id="KW-1185">Reference proteome</keyword>
<keyword evidence="1" id="KW-0472">Membrane</keyword>
<keyword evidence="1" id="KW-1133">Transmembrane helix</keyword>
<accession>A0ABW4JKK3</accession>
<evidence type="ECO:0000313" key="3">
    <source>
        <dbReference type="Proteomes" id="UP001597079"/>
    </source>
</evidence>
<dbReference type="RefSeq" id="WP_377943506.1">
    <property type="nucleotide sequence ID" value="NZ_JBHUCX010000032.1"/>
</dbReference>
<proteinExistence type="predicted"/>
<sequence>MRIHTYAQVWGLKRIVYHIHKMRLPFPVNIAELGIFVGAECLSYLLWSRGFHLGFAPQFLLFPFAVTWVMSRMELEGRSPHLFFASLIRYLSRPKLWARGNPIRVQKVKSLELTRVVLEQKGAEVAIEKAPKTRLWSRASSNAGREAL</sequence>
<reference evidence="3" key="1">
    <citation type="journal article" date="2019" name="Int. J. Syst. Evol. Microbiol.">
        <title>The Global Catalogue of Microorganisms (GCM) 10K type strain sequencing project: providing services to taxonomists for standard genome sequencing and annotation.</title>
        <authorList>
            <consortium name="The Broad Institute Genomics Platform"/>
            <consortium name="The Broad Institute Genome Sequencing Center for Infectious Disease"/>
            <person name="Wu L."/>
            <person name="Ma J."/>
        </authorList>
    </citation>
    <scope>NUCLEOTIDE SEQUENCE [LARGE SCALE GENOMIC DNA]</scope>
    <source>
        <strain evidence="3">CGMCC 1.12286</strain>
    </source>
</reference>
<protein>
    <submittedName>
        <fullName evidence="2">TcpE family conjugal transfer membrane protein</fullName>
    </submittedName>
</protein>
<dbReference type="EMBL" id="JBHUCX010000032">
    <property type="protein sequence ID" value="MFD1675622.1"/>
    <property type="molecule type" value="Genomic_DNA"/>
</dbReference>
<evidence type="ECO:0000313" key="2">
    <source>
        <dbReference type="EMBL" id="MFD1675622.1"/>
    </source>
</evidence>
<dbReference type="Proteomes" id="UP001597079">
    <property type="component" value="Unassembled WGS sequence"/>
</dbReference>
<dbReference type="Pfam" id="PF12648">
    <property type="entry name" value="TcpE"/>
    <property type="match status" value="1"/>
</dbReference>
<keyword evidence="1" id="KW-0812">Transmembrane</keyword>
<feature type="transmembrane region" description="Helical" evidence="1">
    <location>
        <begin position="24"/>
        <end position="47"/>
    </location>
</feature>
<gene>
    <name evidence="2" type="ORF">ACFSB2_13050</name>
</gene>
<comment type="caution">
    <text evidence="2">The sequence shown here is derived from an EMBL/GenBank/DDBJ whole genome shotgun (WGS) entry which is preliminary data.</text>
</comment>
<feature type="transmembrane region" description="Helical" evidence="1">
    <location>
        <begin position="53"/>
        <end position="71"/>
    </location>
</feature>
<evidence type="ECO:0000256" key="1">
    <source>
        <dbReference type="SAM" id="Phobius"/>
    </source>
</evidence>